<dbReference type="PANTHER" id="PTHR42792">
    <property type="entry name" value="FLAGELLIN"/>
    <property type="match status" value="1"/>
</dbReference>
<dbReference type="Gene3D" id="1.20.1330.10">
    <property type="entry name" value="f41 fragment of flagellin, N-terminal domain"/>
    <property type="match status" value="1"/>
</dbReference>
<dbReference type="Proteomes" id="UP001170364">
    <property type="component" value="Unassembled WGS sequence"/>
</dbReference>
<evidence type="ECO:0000256" key="3">
    <source>
        <dbReference type="RuleBase" id="RU362073"/>
    </source>
</evidence>
<dbReference type="SUPFAM" id="SSF64518">
    <property type="entry name" value="Phase 1 flagellin"/>
    <property type="match status" value="1"/>
</dbReference>
<proteinExistence type="inferred from homology"/>
<dbReference type="PANTHER" id="PTHR42792:SF2">
    <property type="entry name" value="FLAGELLIN"/>
    <property type="match status" value="1"/>
</dbReference>
<evidence type="ECO:0000313" key="7">
    <source>
        <dbReference type="Proteomes" id="UP001170364"/>
    </source>
</evidence>
<dbReference type="InterPro" id="IPR046358">
    <property type="entry name" value="Flagellin_C"/>
</dbReference>
<feature type="domain" description="Flagellin N-terminal" evidence="4">
    <location>
        <begin position="3"/>
        <end position="138"/>
    </location>
</feature>
<dbReference type="EMBL" id="JAQJJG010000016">
    <property type="protein sequence ID" value="MDN5124375.1"/>
    <property type="molecule type" value="Genomic_DNA"/>
</dbReference>
<comment type="similarity">
    <text evidence="1 3">Belongs to the bacterial flagellin family.</text>
</comment>
<comment type="caution">
    <text evidence="6">The sequence shown here is derived from an EMBL/GenBank/DDBJ whole genome shotgun (WGS) entry which is preliminary data.</text>
</comment>
<evidence type="ECO:0000259" key="4">
    <source>
        <dbReference type="Pfam" id="PF00669"/>
    </source>
</evidence>
<reference evidence="6" key="1">
    <citation type="journal article" date="2023" name="Microorganisms">
        <title>Genomic Characterization of Arcobacter butzleri Strains Isolated from Various Sources in Lithuania.</title>
        <authorList>
            <person name="Uljanovas D."/>
            <person name="Golz G."/>
            <person name="Fleischmann S."/>
            <person name="Kudirkiene E."/>
            <person name="Kasetiene N."/>
            <person name="Grineviciene A."/>
            <person name="Tamuleviciene E."/>
            <person name="Aksomaitiene J."/>
            <person name="Alter T."/>
            <person name="Malakauskas M."/>
        </authorList>
    </citation>
    <scope>NUCLEOTIDE SEQUENCE</scope>
    <source>
        <strain evidence="6">S41</strain>
    </source>
</reference>
<dbReference type="Pfam" id="PF00669">
    <property type="entry name" value="Flagellin_N"/>
    <property type="match status" value="1"/>
</dbReference>
<dbReference type="PRINTS" id="PR00207">
    <property type="entry name" value="FLAGELLIN"/>
</dbReference>
<dbReference type="GO" id="GO:0005576">
    <property type="term" value="C:extracellular region"/>
    <property type="evidence" value="ECO:0007669"/>
    <property type="project" value="UniProtKB-SubCell"/>
</dbReference>
<reference evidence="6" key="2">
    <citation type="submission" date="2023-01" db="EMBL/GenBank/DDBJ databases">
        <authorList>
            <person name="Uljanovas D."/>
        </authorList>
    </citation>
    <scope>NUCLEOTIDE SEQUENCE</scope>
    <source>
        <strain evidence="6">S41</strain>
    </source>
</reference>
<dbReference type="InterPro" id="IPR001029">
    <property type="entry name" value="Flagellin_N"/>
</dbReference>
<keyword evidence="3" id="KW-0964">Secreted</keyword>
<evidence type="ECO:0000256" key="1">
    <source>
        <dbReference type="ARBA" id="ARBA00005709"/>
    </source>
</evidence>
<keyword evidence="6" id="KW-0969">Cilium</keyword>
<dbReference type="GO" id="GO:0009288">
    <property type="term" value="C:bacterial-type flagellum"/>
    <property type="evidence" value="ECO:0007669"/>
    <property type="project" value="UniProtKB-SubCell"/>
</dbReference>
<dbReference type="Pfam" id="PF00700">
    <property type="entry name" value="Flagellin_C"/>
    <property type="match status" value="1"/>
</dbReference>
<keyword evidence="6" id="KW-0282">Flagellum</keyword>
<dbReference type="GO" id="GO:0005198">
    <property type="term" value="F:structural molecule activity"/>
    <property type="evidence" value="ECO:0007669"/>
    <property type="project" value="UniProtKB-UniRule"/>
</dbReference>
<comment type="function">
    <text evidence="3">Flagellin is the subunit protein which polymerizes to form the filaments of bacterial flagella.</text>
</comment>
<name>A0AAW7QF96_9BACT</name>
<dbReference type="InterPro" id="IPR001492">
    <property type="entry name" value="Flagellin"/>
</dbReference>
<protein>
    <recommendedName>
        <fullName evidence="3">Flagellin</fullName>
    </recommendedName>
</protein>
<evidence type="ECO:0000313" key="6">
    <source>
        <dbReference type="EMBL" id="MDN5124375.1"/>
    </source>
</evidence>
<gene>
    <name evidence="6" type="ORF">PJV93_10695</name>
</gene>
<dbReference type="AlphaFoldDB" id="A0AAW7QF96"/>
<dbReference type="RefSeq" id="WP_301371190.1">
    <property type="nucleotide sequence ID" value="NZ_JAQJJF010000008.1"/>
</dbReference>
<evidence type="ECO:0000256" key="2">
    <source>
        <dbReference type="ARBA" id="ARBA00023143"/>
    </source>
</evidence>
<sequence length="299" mass="31170">MRINTNVSSLTAQESAVNTNKSITNSLEKLSSGLRINKAADDASGLAIADKLRTQVTSINQGVSNGNSAIALLQIADKSMAEQSTILDTIKAKLIQANTDTTSSAGRTAIAKDVNKLLDQLNNIAKQTNYNGTALLQAETKSSSTGTAASSGLTFQVGESTADLISTKTIQANVTGLSLSTLKSNVSAGAKYTNVNGTATGTAFTKVMASAGQKAIDNAITKLNGYRGDIGSTQNQVESAVRNLATQATNIKNAESVIRDVDYAQESANYNKLNIIAQAGSYAISQANSTQQNVLRLLQ</sequence>
<keyword evidence="6" id="KW-0966">Cell projection</keyword>
<accession>A0AAW7QF96</accession>
<organism evidence="6 7">
    <name type="scientific">Aliarcobacter butzleri</name>
    <dbReference type="NCBI Taxonomy" id="28197"/>
    <lineage>
        <taxon>Bacteria</taxon>
        <taxon>Pseudomonadati</taxon>
        <taxon>Campylobacterota</taxon>
        <taxon>Epsilonproteobacteria</taxon>
        <taxon>Campylobacterales</taxon>
        <taxon>Arcobacteraceae</taxon>
        <taxon>Aliarcobacter</taxon>
    </lineage>
</organism>
<comment type="subcellular location">
    <subcellularLocation>
        <location evidence="3">Secreted</location>
    </subcellularLocation>
    <subcellularLocation>
        <location evidence="3">Bacterial flagellum</location>
    </subcellularLocation>
</comment>
<feature type="domain" description="Flagellin C-terminal" evidence="5">
    <location>
        <begin position="214"/>
        <end position="298"/>
    </location>
</feature>
<keyword evidence="2 3" id="KW-0975">Bacterial flagellum</keyword>
<evidence type="ECO:0000259" key="5">
    <source>
        <dbReference type="Pfam" id="PF00700"/>
    </source>
</evidence>